<name>A0A8E8HAC6_TIGCA</name>
<dbReference type="InterPro" id="IPR001199">
    <property type="entry name" value="Cyt_B5-like_heme/steroid-bd"/>
</dbReference>
<dbReference type="Pfam" id="PF00487">
    <property type="entry name" value="FA_desaturase"/>
    <property type="match status" value="1"/>
</dbReference>
<feature type="transmembrane region" description="Helical" evidence="1">
    <location>
        <begin position="108"/>
        <end position="128"/>
    </location>
</feature>
<evidence type="ECO:0000256" key="1">
    <source>
        <dbReference type="SAM" id="Phobius"/>
    </source>
</evidence>
<dbReference type="PIRSF" id="PIRSF015921">
    <property type="entry name" value="FA_sphinglp_des"/>
    <property type="match status" value="1"/>
</dbReference>
<dbReference type="AlphaFoldDB" id="A0A8E8HAC6"/>
<feature type="transmembrane region" description="Helical" evidence="1">
    <location>
        <begin position="228"/>
        <end position="246"/>
    </location>
</feature>
<feature type="transmembrane region" description="Helical" evidence="1">
    <location>
        <begin position="266"/>
        <end position="282"/>
    </location>
</feature>
<dbReference type="Pfam" id="PF00173">
    <property type="entry name" value="Cyt-b5"/>
    <property type="match status" value="1"/>
</dbReference>
<dbReference type="CDD" id="cd03506">
    <property type="entry name" value="Delta6-FADS-like"/>
    <property type="match status" value="1"/>
</dbReference>
<dbReference type="GO" id="GO:0042759">
    <property type="term" value="P:long-chain fatty acid biosynthetic process"/>
    <property type="evidence" value="ECO:0007669"/>
    <property type="project" value="UniProtKB-ARBA"/>
</dbReference>
<dbReference type="GO" id="GO:0016717">
    <property type="term" value="F:oxidoreductase activity, acting on paired donors, with oxidation of a pair of donors resulting in the reduction of molecular oxygen to two molecules of water"/>
    <property type="evidence" value="ECO:0007669"/>
    <property type="project" value="TreeGrafter"/>
</dbReference>
<keyword evidence="1" id="KW-0812">Transmembrane</keyword>
<keyword evidence="1" id="KW-0472">Membrane</keyword>
<evidence type="ECO:0000259" key="2">
    <source>
        <dbReference type="Pfam" id="PF00173"/>
    </source>
</evidence>
<feature type="domain" description="Cytochrome b5 heme-binding" evidence="2">
    <location>
        <begin position="19"/>
        <end position="59"/>
    </location>
</feature>
<sequence length="435" mass="49900">MPSREMAPNSEIHPESIRVENKVYSAKKLADLHPGGPLFIKAFSGRDASQAFLTYHRRQFPHQRVKEAFESTDETVTYSTDDHADFIDLCERIEKILPRSKSFAPWHYYVKVAFIMGSVFSLEAYMHYTKSYNWQLFAVMGWFYALIGLNIQHDANHGAISRNPVINRVLGASQNWIGGSAIAWIHQHVVQHHIHTNDVHLDPDIAGSIYIRLNPLKPLLKYHVVQHIYFFFLLALYGFSIVIQSLENVVSGAHHTPMSPLLKPHRVFETFMWSLFFLRWVITPVYQTGTFLTLLHSLPMYMVGGYYLAFFFSISHNFKGVHILEDTTRPSNKESSFLYKQVVSSSNVGGSFLCFMNGGLNYQIEHHLFPRISHTHYPKIAPTVKAFCLEKNIPYVHFPTIGENIRSCTQHLWDMGSNETPKNATIQAAKTLLVN</sequence>
<reference evidence="4" key="1">
    <citation type="journal article" date="2021" name="Open Biol.">
        <title>A complete enzymatic capacity for biosynthesis of docosahexaenoic acid (DHA, 22 : 6n-3) exists in the marine Harpacticoida copepod Tigriopus californicus.</title>
        <authorList>
            <person name="Kabeya N."/>
            <person name="Ogino M."/>
            <person name="Ushio H."/>
            <person name="Haga Y."/>
            <person name="Satoh S."/>
            <person name="Navarro J.C."/>
            <person name="Monroig O."/>
        </authorList>
    </citation>
    <scope>NUCLEOTIDE SEQUENCE</scope>
</reference>
<feature type="transmembrane region" description="Helical" evidence="1">
    <location>
        <begin position="134"/>
        <end position="152"/>
    </location>
</feature>
<dbReference type="InterPro" id="IPR005804">
    <property type="entry name" value="FA_desaturase_dom"/>
</dbReference>
<evidence type="ECO:0000259" key="3">
    <source>
        <dbReference type="Pfam" id="PF00487"/>
    </source>
</evidence>
<feature type="transmembrane region" description="Helical" evidence="1">
    <location>
        <begin position="294"/>
        <end position="314"/>
    </location>
</feature>
<organism evidence="4">
    <name type="scientific">Tigriopus californicus</name>
    <name type="common">Marine copepod</name>
    <dbReference type="NCBI Taxonomy" id="6832"/>
    <lineage>
        <taxon>Eukaryota</taxon>
        <taxon>Metazoa</taxon>
        <taxon>Ecdysozoa</taxon>
        <taxon>Arthropoda</taxon>
        <taxon>Crustacea</taxon>
        <taxon>Multicrustacea</taxon>
        <taxon>Hexanauplia</taxon>
        <taxon>Copepoda</taxon>
        <taxon>Harpacticoida</taxon>
        <taxon>Harpacticidae</taxon>
        <taxon>Tigriopus</taxon>
    </lineage>
</organism>
<dbReference type="PANTHER" id="PTHR19353">
    <property type="entry name" value="FATTY ACID DESATURASE 2"/>
    <property type="match status" value="1"/>
</dbReference>
<accession>A0A8E8HAC6</accession>
<dbReference type="InterPro" id="IPR012171">
    <property type="entry name" value="Fatty_acid_desaturase"/>
</dbReference>
<proteinExistence type="evidence at transcript level"/>
<dbReference type="GO" id="GO:0006636">
    <property type="term" value="P:unsaturated fatty acid biosynthetic process"/>
    <property type="evidence" value="ECO:0007669"/>
    <property type="project" value="UniProtKB-ARBA"/>
</dbReference>
<dbReference type="EMBL" id="MT757168">
    <property type="protein sequence ID" value="QWC69495.1"/>
    <property type="molecule type" value="mRNA"/>
</dbReference>
<keyword evidence="1" id="KW-1133">Transmembrane helix</keyword>
<dbReference type="PANTHER" id="PTHR19353:SF19">
    <property type="entry name" value="DELTA(5) FATTY ACID DESATURASE C-RELATED"/>
    <property type="match status" value="1"/>
</dbReference>
<protein>
    <submittedName>
        <fullName evidence="4">Front-end desaturase 2</fullName>
    </submittedName>
</protein>
<feature type="domain" description="Fatty acid desaturase" evidence="3">
    <location>
        <begin position="136"/>
        <end position="398"/>
    </location>
</feature>
<evidence type="ECO:0000313" key="4">
    <source>
        <dbReference type="EMBL" id="QWC69495.1"/>
    </source>
</evidence>
<dbReference type="GO" id="GO:0016020">
    <property type="term" value="C:membrane"/>
    <property type="evidence" value="ECO:0007669"/>
    <property type="project" value="TreeGrafter"/>
</dbReference>